<protein>
    <submittedName>
        <fullName evidence="9">V-type proton ATPase subunit B</fullName>
    </submittedName>
</protein>
<dbReference type="AlphaFoldDB" id="A0A6G1SLF9"/>
<accession>A0A6G1SLF9</accession>
<dbReference type="HAMAP" id="MF_00311">
    <property type="entry name" value="ATP_synth_E_arch"/>
    <property type="match status" value="1"/>
</dbReference>
<dbReference type="InterPro" id="IPR002842">
    <property type="entry name" value="ATPase_V1_Esu"/>
</dbReference>
<gene>
    <name evidence="9" type="primary">VHA55_1</name>
    <name evidence="9" type="ORF">g.18100</name>
</gene>
<dbReference type="GO" id="GO:0046034">
    <property type="term" value="P:ATP metabolic process"/>
    <property type="evidence" value="ECO:0007669"/>
    <property type="project" value="InterPro"/>
</dbReference>
<reference evidence="9" key="1">
    <citation type="submission" date="2018-10" db="EMBL/GenBank/DDBJ databases">
        <title>Transcriptome assembly of Aceria tosichella (Wheat curl mite) Type 2.</title>
        <authorList>
            <person name="Scully E.D."/>
            <person name="Geib S.M."/>
            <person name="Palmer N.A."/>
            <person name="Gupta A.K."/>
            <person name="Sarath G."/>
            <person name="Tatineni S."/>
        </authorList>
    </citation>
    <scope>NUCLEOTIDE SEQUENCE</scope>
    <source>
        <strain evidence="9">LincolnNE</strain>
    </source>
</reference>
<dbReference type="GO" id="GO:0033180">
    <property type="term" value="C:proton-transporting V-type ATPase, V1 domain"/>
    <property type="evidence" value="ECO:0007669"/>
    <property type="project" value="InterPro"/>
</dbReference>
<dbReference type="HAMAP" id="MF_00310">
    <property type="entry name" value="ATP_synth_B_arch"/>
    <property type="match status" value="1"/>
</dbReference>
<dbReference type="InterPro" id="IPR004100">
    <property type="entry name" value="ATPase_F1/V1/A1_a/bsu_N"/>
</dbReference>
<dbReference type="InterPro" id="IPR020003">
    <property type="entry name" value="ATPase_a/bsu_AS"/>
</dbReference>
<dbReference type="InterPro" id="IPR005723">
    <property type="entry name" value="ATPase_V1-cplx_bsu"/>
</dbReference>
<dbReference type="CDD" id="cd01135">
    <property type="entry name" value="V_A-ATPase_B"/>
    <property type="match status" value="1"/>
</dbReference>
<sequence length="711" mass="79552">MALSDADVQRQIQHMMAFIEQEANEKAEEIDAKAEEEFNIEKGRLVQEQRIKIMEYYEKKEKQVELDRKIQNSHMLNQARLRILKARGEHIRNILDEAKNNLVDVTKDTARYKELLAKLIEQALYRINETDVTVRCRKEDVELVKGVLDTALSGYSTHSGEKCKATVDENDFLNPESCGGVEICAFNGKIKVSNTLANRLEMVNRQLLPEISALSKRGEGALVSGEKTDLGTLKPKLTYKTISSVYGPLLIVDLVRFPQFGEIVTIKLPDGSARTGQVLEFRGTKAVVQVFEGTSGLDVKNTQCEFSGELLKVPVEEDMLGRIFDGCGKPIDGGDEITPEKYLDINGEPINPSSRNYPQEMIQTGISAIDVMNSIARGQKIPIFSAAGLPHNEIAAQICRQAGLVKVSKEEAGENVQSEDDKGSGNFAIVFAAIGVTSETARFFRHEFIANGSMENVCLFINLANDPTFERIITPRIALTTAEFLAYECNRHVLVILTDMTSYCDALREISSAREEVPGRRGYPPYMYSDLATIYERAGRVEGRAGSITQIPILTMPNDDITHPIPDTTGFITEGQIYVDRALHGRKVYPPINVLPSLSRLMKSAIGPGMTRKDHSDVSNQLYACYATATQDVAPMKKVAGEEALTADDLLYLEFLDKFEKGFLAQDMHENRSIFDSLDIAWRLLRMFPKSMLRRIPPKIIEEYFPRTTKL</sequence>
<dbReference type="NCBIfam" id="NF003235">
    <property type="entry name" value="PRK04196.1"/>
    <property type="match status" value="1"/>
</dbReference>
<evidence type="ECO:0000259" key="8">
    <source>
        <dbReference type="Pfam" id="PF22919"/>
    </source>
</evidence>
<dbReference type="GO" id="GO:0046961">
    <property type="term" value="F:proton-transporting ATPase activity, rotational mechanism"/>
    <property type="evidence" value="ECO:0007669"/>
    <property type="project" value="InterPro"/>
</dbReference>
<dbReference type="PROSITE" id="PS00152">
    <property type="entry name" value="ATPASE_ALPHA_BETA"/>
    <property type="match status" value="1"/>
</dbReference>
<dbReference type="EMBL" id="GGYP01006031">
    <property type="protein sequence ID" value="MDE50802.1"/>
    <property type="molecule type" value="Transcribed_RNA"/>
</dbReference>
<comment type="similarity">
    <text evidence="1">Belongs to the V-ATPase E subunit family.</text>
</comment>
<dbReference type="Pfam" id="PF00006">
    <property type="entry name" value="ATP-synt_ab"/>
    <property type="match status" value="1"/>
</dbReference>
<proteinExistence type="inferred from homology"/>
<dbReference type="Pfam" id="PF02874">
    <property type="entry name" value="ATP-synt_ab_N"/>
    <property type="match status" value="1"/>
</dbReference>
<organism evidence="9">
    <name type="scientific">Aceria tosichella</name>
    <name type="common">wheat curl mite</name>
    <dbReference type="NCBI Taxonomy" id="561515"/>
    <lineage>
        <taxon>Eukaryota</taxon>
        <taxon>Metazoa</taxon>
        <taxon>Ecdysozoa</taxon>
        <taxon>Arthropoda</taxon>
        <taxon>Chelicerata</taxon>
        <taxon>Arachnida</taxon>
        <taxon>Acari</taxon>
        <taxon>Acariformes</taxon>
        <taxon>Trombidiformes</taxon>
        <taxon>Prostigmata</taxon>
        <taxon>Eupodina</taxon>
        <taxon>Eriophyoidea</taxon>
        <taxon>Eriophyidae</taxon>
        <taxon>Eriophyinae</taxon>
        <taxon>Aceriini</taxon>
        <taxon>Aceria</taxon>
    </lineage>
</organism>
<dbReference type="GO" id="GO:0007035">
    <property type="term" value="P:vacuolar acidification"/>
    <property type="evidence" value="ECO:0007669"/>
    <property type="project" value="TreeGrafter"/>
</dbReference>
<dbReference type="GO" id="GO:0005524">
    <property type="term" value="F:ATP binding"/>
    <property type="evidence" value="ECO:0007669"/>
    <property type="project" value="InterPro"/>
</dbReference>
<keyword evidence="4" id="KW-0375">Hydrogen ion transport</keyword>
<feature type="domain" description="ATP synthase A/B type C-terminal" evidence="8">
    <location>
        <begin position="605"/>
        <end position="704"/>
    </location>
</feature>
<evidence type="ECO:0000256" key="4">
    <source>
        <dbReference type="ARBA" id="ARBA00022781"/>
    </source>
</evidence>
<keyword evidence="3" id="KW-0813">Transport</keyword>
<name>A0A6G1SLF9_9ACAR</name>
<feature type="domain" description="ATPase F1/V1/A1 complex alpha/beta subunit N-terminal" evidence="7">
    <location>
        <begin position="242"/>
        <end position="308"/>
    </location>
</feature>
<dbReference type="InterPro" id="IPR055190">
    <property type="entry name" value="ATP-synt_VA_C"/>
</dbReference>
<dbReference type="PANTHER" id="PTHR43389">
    <property type="entry name" value="V-TYPE PROTON ATPASE SUBUNIT B"/>
    <property type="match status" value="1"/>
</dbReference>
<dbReference type="InterPro" id="IPR000194">
    <property type="entry name" value="ATPase_F1/V1/A1_a/bsu_nucl-bd"/>
</dbReference>
<dbReference type="Gene3D" id="3.40.50.12240">
    <property type="match status" value="1"/>
</dbReference>
<dbReference type="NCBIfam" id="TIGR01040">
    <property type="entry name" value="V-ATPase_V1_B"/>
    <property type="match status" value="1"/>
</dbReference>
<keyword evidence="5" id="KW-0406">Ion transport</keyword>
<evidence type="ECO:0000256" key="5">
    <source>
        <dbReference type="ARBA" id="ARBA00023065"/>
    </source>
</evidence>
<dbReference type="CDD" id="cd18112">
    <property type="entry name" value="ATP-synt_V_A-type_beta_C"/>
    <property type="match status" value="1"/>
</dbReference>
<dbReference type="Gene3D" id="3.30.2320.30">
    <property type="entry name" value="ATP synthase, E subunit, C-terminal"/>
    <property type="match status" value="1"/>
</dbReference>
<dbReference type="Gene3D" id="6.10.250.1620">
    <property type="match status" value="1"/>
</dbReference>
<dbReference type="SUPFAM" id="SSF52540">
    <property type="entry name" value="P-loop containing nucleoside triphosphate hydrolases"/>
    <property type="match status" value="1"/>
</dbReference>
<dbReference type="PANTHER" id="PTHR43389:SF4">
    <property type="entry name" value="V-TYPE PROTON ATPASE SUBUNIT B"/>
    <property type="match status" value="1"/>
</dbReference>
<evidence type="ECO:0000313" key="9">
    <source>
        <dbReference type="EMBL" id="MDE50802.1"/>
    </source>
</evidence>
<dbReference type="InterPro" id="IPR038495">
    <property type="entry name" value="ATPase_E_C"/>
</dbReference>
<evidence type="ECO:0000256" key="3">
    <source>
        <dbReference type="ARBA" id="ARBA00022448"/>
    </source>
</evidence>
<dbReference type="SUPFAM" id="SSF160527">
    <property type="entry name" value="V-type ATPase subunit E-like"/>
    <property type="match status" value="1"/>
</dbReference>
<feature type="domain" description="ATPase F1/V1/A1 complex alpha/beta subunit nucleotide-binding" evidence="6">
    <location>
        <begin position="365"/>
        <end position="599"/>
    </location>
</feature>
<dbReference type="CDD" id="cd18118">
    <property type="entry name" value="ATP-synt_V_A-type_beta_N"/>
    <property type="match status" value="1"/>
</dbReference>
<dbReference type="Pfam" id="PF22919">
    <property type="entry name" value="ATP-synt_VA_C"/>
    <property type="match status" value="1"/>
</dbReference>
<evidence type="ECO:0000256" key="1">
    <source>
        <dbReference type="ARBA" id="ARBA00005901"/>
    </source>
</evidence>
<evidence type="ECO:0000259" key="6">
    <source>
        <dbReference type="Pfam" id="PF00006"/>
    </source>
</evidence>
<dbReference type="InterPro" id="IPR027417">
    <property type="entry name" value="P-loop_NTPase"/>
</dbReference>
<dbReference type="Pfam" id="PF01991">
    <property type="entry name" value="vATP-synt_E"/>
    <property type="match status" value="1"/>
</dbReference>
<evidence type="ECO:0000256" key="2">
    <source>
        <dbReference type="ARBA" id="ARBA00008936"/>
    </source>
</evidence>
<evidence type="ECO:0000259" key="7">
    <source>
        <dbReference type="Pfam" id="PF02874"/>
    </source>
</evidence>
<comment type="similarity">
    <text evidence="2">Belongs to the ATPase alpha/beta chains family.</text>
</comment>
<dbReference type="InterPro" id="IPR022879">
    <property type="entry name" value="V-ATPase_su_B/beta"/>
</dbReference>